<keyword evidence="4" id="KW-1185">Reference proteome</keyword>
<gene>
    <name evidence="3" type="ORF">A1QC_05175</name>
</gene>
<keyword evidence="1" id="KW-0378">Hydrolase</keyword>
<dbReference type="InterPro" id="IPR008979">
    <property type="entry name" value="Galactose-bd-like_sf"/>
</dbReference>
<reference evidence="3 4" key="1">
    <citation type="journal article" date="2012" name="Science">
        <title>Ecological populations of bacteria act as socially cohesive units of antibiotic production and resistance.</title>
        <authorList>
            <person name="Cordero O.X."/>
            <person name="Wildschutte H."/>
            <person name="Kirkup B."/>
            <person name="Proehl S."/>
            <person name="Ngo L."/>
            <person name="Hussain F."/>
            <person name="Le Roux F."/>
            <person name="Mincer T."/>
            <person name="Polz M.F."/>
        </authorList>
    </citation>
    <scope>NUCLEOTIDE SEQUENCE [LARGE SCALE GENOMIC DNA]</scope>
    <source>
        <strain evidence="3 4">1S-45</strain>
    </source>
</reference>
<evidence type="ECO:0000313" key="3">
    <source>
        <dbReference type="EMBL" id="OEF28427.1"/>
    </source>
</evidence>
<evidence type="ECO:0000313" key="4">
    <source>
        <dbReference type="Proteomes" id="UP000094070"/>
    </source>
</evidence>
<dbReference type="Pfam" id="PF22666">
    <property type="entry name" value="Glyco_hydro_2_N2"/>
    <property type="match status" value="1"/>
</dbReference>
<dbReference type="eggNOG" id="COG3250">
    <property type="taxonomic scope" value="Bacteria"/>
</dbReference>
<evidence type="ECO:0000256" key="1">
    <source>
        <dbReference type="ARBA" id="ARBA00022801"/>
    </source>
</evidence>
<dbReference type="STRING" id="1188252.A1QC_05175"/>
<dbReference type="Proteomes" id="UP000094070">
    <property type="component" value="Unassembled WGS sequence"/>
</dbReference>
<dbReference type="InterPro" id="IPR054593">
    <property type="entry name" value="Beta-mannosidase-like_N2"/>
</dbReference>
<dbReference type="OrthoDB" id="5918442at2"/>
<dbReference type="Gene3D" id="2.60.120.260">
    <property type="entry name" value="Galactose-binding domain-like"/>
    <property type="match status" value="1"/>
</dbReference>
<dbReference type="GO" id="GO:0004553">
    <property type="term" value="F:hydrolase activity, hydrolyzing O-glycosyl compounds"/>
    <property type="evidence" value="ECO:0007669"/>
    <property type="project" value="UniProtKB-ARBA"/>
</dbReference>
<organism evidence="3 4">
    <name type="scientific">Vibrio rumoiensis 1S-45</name>
    <dbReference type="NCBI Taxonomy" id="1188252"/>
    <lineage>
        <taxon>Bacteria</taxon>
        <taxon>Pseudomonadati</taxon>
        <taxon>Pseudomonadota</taxon>
        <taxon>Gammaproteobacteria</taxon>
        <taxon>Vibrionales</taxon>
        <taxon>Vibrionaceae</taxon>
        <taxon>Vibrio</taxon>
    </lineage>
</organism>
<protein>
    <submittedName>
        <fullName evidence="3">Beta-galactosidase</fullName>
    </submittedName>
</protein>
<comment type="caution">
    <text evidence="3">The sequence shown here is derived from an EMBL/GenBank/DDBJ whole genome shotgun (WGS) entry which is preliminary data.</text>
</comment>
<proteinExistence type="predicted"/>
<feature type="domain" description="Beta-mannosidase-like galactose-binding" evidence="2">
    <location>
        <begin position="39"/>
        <end position="116"/>
    </location>
</feature>
<sequence>MHFPLDGLWQISPLTDLSIPQNDIAFPAKISSVLPDHLSEQYIAEQEWHLMHDIEVDDAMLELAAIDLVIEGINHYAEVRVGGGAVFDCDGSQYRYQKDIKEYLNLGKNRIEILLLEPDEDFLIEDESTICHLGKPSKTKEATSIGIARTPFLRLVRNVRLHHVVTEQIWHHGGGCELKVDVYYATLKPGLVSTQIKYEGMMYTVPLDIRSDYVSAIFQMEAPKQAVMKQGTTEALEGTTQLYVHLDGYHFYFDVALSDCQSVSHYPL</sequence>
<name>A0A1E5E503_9VIBR</name>
<evidence type="ECO:0000259" key="2">
    <source>
        <dbReference type="Pfam" id="PF22666"/>
    </source>
</evidence>
<dbReference type="AlphaFoldDB" id="A0A1E5E503"/>
<accession>A0A1E5E503</accession>
<dbReference type="RefSeq" id="WP_017026405.1">
    <property type="nucleotide sequence ID" value="NZ_AJYK02000020.1"/>
</dbReference>
<dbReference type="SUPFAM" id="SSF49785">
    <property type="entry name" value="Galactose-binding domain-like"/>
    <property type="match status" value="1"/>
</dbReference>
<dbReference type="EMBL" id="AJYK02000020">
    <property type="protein sequence ID" value="OEF28427.1"/>
    <property type="molecule type" value="Genomic_DNA"/>
</dbReference>